<dbReference type="PANTHER" id="PTHR11188:SF174">
    <property type="entry name" value="ARRESTIN-RELATED TRAFFICKING ADAPTER 10-RELATED"/>
    <property type="match status" value="1"/>
</dbReference>
<dbReference type="HOGENOM" id="CLU_008578_0_1_1"/>
<dbReference type="FunCoup" id="G3AKR8">
    <property type="interactions" value="80"/>
</dbReference>
<dbReference type="SUPFAM" id="SSF81296">
    <property type="entry name" value="E set domains"/>
    <property type="match status" value="1"/>
</dbReference>
<reference evidence="2 3" key="1">
    <citation type="journal article" date="2011" name="Proc. Natl. Acad. Sci. U.S.A.">
        <title>Comparative genomics of xylose-fermenting fungi for enhanced biofuel production.</title>
        <authorList>
            <person name="Wohlbach D.J."/>
            <person name="Kuo A."/>
            <person name="Sato T.K."/>
            <person name="Potts K.M."/>
            <person name="Salamov A.A."/>
            <person name="LaButti K.M."/>
            <person name="Sun H."/>
            <person name="Clum A."/>
            <person name="Pangilinan J.L."/>
            <person name="Lindquist E.A."/>
            <person name="Lucas S."/>
            <person name="Lapidus A."/>
            <person name="Jin M."/>
            <person name="Gunawan C."/>
            <person name="Balan V."/>
            <person name="Dale B.E."/>
            <person name="Jeffries T.W."/>
            <person name="Zinkel R."/>
            <person name="Barry K.W."/>
            <person name="Grigoriev I.V."/>
            <person name="Gasch A.P."/>
        </authorList>
    </citation>
    <scope>NUCLEOTIDE SEQUENCE [LARGE SCALE GENOMIC DNA]</scope>
    <source>
        <strain evidence="3">NRRL Y-27907 / 11-Y1</strain>
    </source>
</reference>
<dbReference type="Proteomes" id="UP000000709">
    <property type="component" value="Unassembled WGS sequence"/>
</dbReference>
<keyword evidence="3" id="KW-1185">Reference proteome</keyword>
<dbReference type="InterPro" id="IPR014756">
    <property type="entry name" value="Ig_E-set"/>
</dbReference>
<dbReference type="SMART" id="SM01017">
    <property type="entry name" value="Arrestin_C"/>
    <property type="match status" value="1"/>
</dbReference>
<dbReference type="InterPro" id="IPR050357">
    <property type="entry name" value="Arrestin_domain-protein"/>
</dbReference>
<evidence type="ECO:0000313" key="2">
    <source>
        <dbReference type="EMBL" id="EGW32972.1"/>
    </source>
</evidence>
<dbReference type="GO" id="GO:0031625">
    <property type="term" value="F:ubiquitin protein ligase binding"/>
    <property type="evidence" value="ECO:0007669"/>
    <property type="project" value="TreeGrafter"/>
</dbReference>
<evidence type="ECO:0000313" key="3">
    <source>
        <dbReference type="Proteomes" id="UP000000709"/>
    </source>
</evidence>
<dbReference type="GO" id="GO:0070086">
    <property type="term" value="P:ubiquitin-dependent endocytosis"/>
    <property type="evidence" value="ECO:0007669"/>
    <property type="project" value="TreeGrafter"/>
</dbReference>
<dbReference type="AlphaFoldDB" id="G3AKR8"/>
<dbReference type="eggNOG" id="KOG3780">
    <property type="taxonomic scope" value="Eukaryota"/>
</dbReference>
<dbReference type="Pfam" id="PF02752">
    <property type="entry name" value="Arrestin_C"/>
    <property type="match status" value="1"/>
</dbReference>
<dbReference type="GeneID" id="18871382"/>
<dbReference type="OMA" id="HWIHERS"/>
<dbReference type="Pfam" id="PF00339">
    <property type="entry name" value="Arrestin_N"/>
    <property type="match status" value="1"/>
</dbReference>
<feature type="domain" description="Arrestin C-terminal-like" evidence="1">
    <location>
        <begin position="249"/>
        <end position="410"/>
    </location>
</feature>
<gene>
    <name evidence="2" type="ORF">SPAPADRAFT_49902</name>
</gene>
<dbReference type="EMBL" id="GL996501">
    <property type="protein sequence ID" value="EGW32972.1"/>
    <property type="molecule type" value="Genomic_DNA"/>
</dbReference>
<protein>
    <recommendedName>
        <fullName evidence="1">Arrestin C-terminal-like domain-containing protein</fullName>
    </recommendedName>
</protein>
<dbReference type="Gene3D" id="2.60.40.640">
    <property type="match status" value="1"/>
</dbReference>
<proteinExistence type="predicted"/>
<evidence type="ECO:0000259" key="1">
    <source>
        <dbReference type="SMART" id="SM01017"/>
    </source>
</evidence>
<dbReference type="RefSeq" id="XP_007374487.1">
    <property type="nucleotide sequence ID" value="XM_007374425.1"/>
</dbReference>
<dbReference type="InterPro" id="IPR014752">
    <property type="entry name" value="Arrestin-like_C"/>
</dbReference>
<dbReference type="KEGG" id="spaa:SPAPADRAFT_49902"/>
<organism evidence="3">
    <name type="scientific">Spathaspora passalidarum (strain NRRL Y-27907 / 11-Y1)</name>
    <dbReference type="NCBI Taxonomy" id="619300"/>
    <lineage>
        <taxon>Eukaryota</taxon>
        <taxon>Fungi</taxon>
        <taxon>Dikarya</taxon>
        <taxon>Ascomycota</taxon>
        <taxon>Saccharomycotina</taxon>
        <taxon>Pichiomycetes</taxon>
        <taxon>Debaryomycetaceae</taxon>
        <taxon>Spathaspora</taxon>
    </lineage>
</organism>
<dbReference type="InterPro" id="IPR011021">
    <property type="entry name" value="Arrestin-like_N"/>
</dbReference>
<dbReference type="GO" id="GO:0030674">
    <property type="term" value="F:protein-macromolecule adaptor activity"/>
    <property type="evidence" value="ECO:0007669"/>
    <property type="project" value="TreeGrafter"/>
</dbReference>
<dbReference type="OrthoDB" id="2238745at2759"/>
<sequence>MLAQHSPIFPRSRLTISPERSGRNFAQSITSTTLLPVLPDQPTAKSSSIEVYIIPTEKNLFVQGFNAHEYTSQPPTLLRGSLYLRVLKQCKIKSITLTLRGIQKTFWPDGIPPLRHSHWQSNDLITHSWPFYRSETSTCISDNGADCFVELNSKDETAHELPLHPNNSNLAEVFYPGDYIYNFEHPLPASIPETCDSEFGRTSYWLEVVVSRHRVFNPNLSGQIPITIVRTPLVENVRDSESVVITDDWKDQLRFEIVIGSKTFSLDSYLPLVFRFVPLFGKPAVHMIRVYLTQTMKYRYPPKNAKRSDPITKTMLLKYKAKHGHSLLSDTSNDYNYLPRELEFQMYVPQQFESSSYSKIHPDTSYENIQVKHTLRICLRLSTLDPINPGKRKYFEACMEAPVHVLSPLATSRHTLLPAYNDLVPPLVMDNIPHWIHERSGSSSSSIFEQTTSDNQVHTEAQETLGFHHLTTSEDSIGFERTTHLDANLYSPTKSSTLQSHISSPYMSTFEAPLGIPFRAVHLLRNPSFNPPPFDADISPPGIDYLPPPAYDGSYFEQQLVV</sequence>
<name>G3AKR8_SPAPN</name>
<dbReference type="InterPro" id="IPR011022">
    <property type="entry name" value="Arrestin_C-like"/>
</dbReference>
<dbReference type="GO" id="GO:0005829">
    <property type="term" value="C:cytosol"/>
    <property type="evidence" value="ECO:0007669"/>
    <property type="project" value="TreeGrafter"/>
</dbReference>
<dbReference type="InParanoid" id="G3AKR8"/>
<accession>G3AKR8</accession>
<dbReference type="PANTHER" id="PTHR11188">
    <property type="entry name" value="ARRESTIN DOMAIN CONTAINING PROTEIN"/>
    <property type="match status" value="1"/>
</dbReference>